<evidence type="ECO:0000256" key="3">
    <source>
        <dbReference type="SAM" id="MobiDB-lite"/>
    </source>
</evidence>
<dbReference type="GO" id="GO:0003723">
    <property type="term" value="F:RNA binding"/>
    <property type="evidence" value="ECO:0007669"/>
    <property type="project" value="UniProtKB-UniRule"/>
</dbReference>
<dbReference type="RefSeq" id="XP_027195706.1">
    <property type="nucleotide sequence ID" value="XM_027339905.1"/>
</dbReference>
<feature type="domain" description="K Homology" evidence="4">
    <location>
        <begin position="178"/>
        <end position="249"/>
    </location>
</feature>
<keyword evidence="5" id="KW-1185">Reference proteome</keyword>
<evidence type="ECO:0000313" key="5">
    <source>
        <dbReference type="Proteomes" id="UP000515146"/>
    </source>
</evidence>
<feature type="region of interest" description="Disordered" evidence="3">
    <location>
        <begin position="1"/>
        <end position="28"/>
    </location>
</feature>
<sequence length="702" mass="73052">MNVVQTTANEMANNNTVATTTTTSTTNSNANATSVVAATVVGGGGGNGNIIGQQQQQQQHQQPSVTLTIRLIMQGKEVGSIIGKKGDNIKKFREESGAKITISDGSCPERIVTVTGSTESILKAFAMIARKFEEDANNNSTMGMGTNFNISNTTMASSTTSSSTSSSSSNGKQNSISMPVTLKLIVPASQCGSLIGKGGSKIKEIREITGASIQVASEMLPNSTERAVTLSGSADSITKSIYQICCVMLESPPKGPTIPYRPKPAMPPVFFAGGQAYTIQGQFAIPHPDAFNAPPPTISSSAAVAAAAAAAASYFDTAAVQSCALQQHFNQLNQLNSHNHPHPHHHQHQHQHHYNHHSHHHGTTTSTTRQLSNSSQQQQQSHFSSSPQPPNQLSSSSSSSSPVNHHQHQLIVTGNGGINHHHQGNIIDHHQSISLSQQQQQPQTPSSSSSSSSNGGGGGGGGNSILNPSHTFLDISTAQYSPGFLTKLHRLALQHAPLLPGQAVGSLNPQATLATLAANTTASMGHHGNTATTNNPGMVATLTTEMTISNDIIGSVIGKGGSKINEIRQLSGATIKINSSEEGTKDRTITISGTPEAINLAQYLIATSSNGLLNNTGTSTTTNHHATAAAHAAAVAHASTLSTTGQTNSLSAMAAVAAAVSNNANKLYTTGNLSKHNIQSITTISNGSTSKSNKNDRKYAPY</sequence>
<organism evidence="5 6">
    <name type="scientific">Dermatophagoides pteronyssinus</name>
    <name type="common">European house dust mite</name>
    <dbReference type="NCBI Taxonomy" id="6956"/>
    <lineage>
        <taxon>Eukaryota</taxon>
        <taxon>Metazoa</taxon>
        <taxon>Ecdysozoa</taxon>
        <taxon>Arthropoda</taxon>
        <taxon>Chelicerata</taxon>
        <taxon>Arachnida</taxon>
        <taxon>Acari</taxon>
        <taxon>Acariformes</taxon>
        <taxon>Sarcoptiformes</taxon>
        <taxon>Astigmata</taxon>
        <taxon>Psoroptidia</taxon>
        <taxon>Analgoidea</taxon>
        <taxon>Pyroglyphidae</taxon>
        <taxon>Dermatophagoidinae</taxon>
        <taxon>Dermatophagoides</taxon>
    </lineage>
</organism>
<feature type="domain" description="K Homology" evidence="4">
    <location>
        <begin position="65"/>
        <end position="133"/>
    </location>
</feature>
<feature type="compositionally biased region" description="Low complexity" evidence="3">
    <location>
        <begin position="363"/>
        <end position="402"/>
    </location>
</feature>
<keyword evidence="1" id="KW-0677">Repeat</keyword>
<feature type="region of interest" description="Disordered" evidence="3">
    <location>
        <begin position="433"/>
        <end position="466"/>
    </location>
</feature>
<dbReference type="SMART" id="SM00322">
    <property type="entry name" value="KH"/>
    <property type="match status" value="3"/>
</dbReference>
<dbReference type="Proteomes" id="UP000515146">
    <property type="component" value="Unplaced"/>
</dbReference>
<dbReference type="PROSITE" id="PS50084">
    <property type="entry name" value="KH_TYPE_1"/>
    <property type="match status" value="3"/>
</dbReference>
<dbReference type="InParanoid" id="A0A6P6XS73"/>
<dbReference type="KEGG" id="dpte:113790266"/>
<accession>A0A6P6XS73</accession>
<dbReference type="InterPro" id="IPR036612">
    <property type="entry name" value="KH_dom_type_1_sf"/>
</dbReference>
<evidence type="ECO:0000256" key="1">
    <source>
        <dbReference type="ARBA" id="ARBA00022737"/>
    </source>
</evidence>
<dbReference type="InterPro" id="IPR004087">
    <property type="entry name" value="KH_dom"/>
</dbReference>
<reference evidence="6" key="1">
    <citation type="submission" date="2025-08" db="UniProtKB">
        <authorList>
            <consortium name="RefSeq"/>
        </authorList>
    </citation>
    <scope>IDENTIFICATION</scope>
    <source>
        <strain evidence="6">Airmid</strain>
    </source>
</reference>
<dbReference type="InterPro" id="IPR004088">
    <property type="entry name" value="KH_dom_type_1"/>
</dbReference>
<feature type="domain" description="K Homology" evidence="4">
    <location>
        <begin position="540"/>
        <end position="610"/>
    </location>
</feature>
<dbReference type="PANTHER" id="PTHR10288">
    <property type="entry name" value="KH DOMAIN CONTAINING RNA BINDING PROTEIN"/>
    <property type="match status" value="1"/>
</dbReference>
<dbReference type="CDD" id="cd02396">
    <property type="entry name" value="KH-I_PCBP_rpt2"/>
    <property type="match status" value="1"/>
</dbReference>
<protein>
    <submittedName>
        <fullName evidence="6">Poly(A) RNA polymerase gld-2 homolog B-like isoform X1</fullName>
    </submittedName>
</protein>
<feature type="compositionally biased region" description="Basic residues" evidence="3">
    <location>
        <begin position="339"/>
        <end position="362"/>
    </location>
</feature>
<feature type="compositionally biased region" description="Polar residues" evidence="3">
    <location>
        <begin position="1"/>
        <end position="11"/>
    </location>
</feature>
<feature type="region of interest" description="Disordered" evidence="3">
    <location>
        <begin position="334"/>
        <end position="406"/>
    </location>
</feature>
<dbReference type="CDD" id="cd22439">
    <property type="entry name" value="KH-I_PCBP_rpt3"/>
    <property type="match status" value="1"/>
</dbReference>
<keyword evidence="2" id="KW-0694">RNA-binding</keyword>
<dbReference type="CDD" id="cd22438">
    <property type="entry name" value="KH-I_PCBP_rpt1"/>
    <property type="match status" value="1"/>
</dbReference>
<evidence type="ECO:0000259" key="4">
    <source>
        <dbReference type="SMART" id="SM00322"/>
    </source>
</evidence>
<dbReference type="OrthoDB" id="442947at2759"/>
<dbReference type="AlphaFoldDB" id="A0A6P6XS73"/>
<feature type="compositionally biased region" description="Low complexity" evidence="3">
    <location>
        <begin position="12"/>
        <end position="28"/>
    </location>
</feature>
<dbReference type="SUPFAM" id="SSF54791">
    <property type="entry name" value="Eukaryotic type KH-domain (KH-domain type I)"/>
    <property type="match status" value="3"/>
</dbReference>
<dbReference type="FunCoup" id="A0A6P6XS73">
    <property type="interactions" value="1214"/>
</dbReference>
<evidence type="ECO:0000313" key="6">
    <source>
        <dbReference type="RefSeq" id="XP_027195706.1"/>
    </source>
</evidence>
<feature type="region of interest" description="Disordered" evidence="3">
    <location>
        <begin position="153"/>
        <end position="174"/>
    </location>
</feature>
<dbReference type="Gene3D" id="3.30.1370.10">
    <property type="entry name" value="K Homology domain, type 1"/>
    <property type="match status" value="3"/>
</dbReference>
<name>A0A6P6XS73_DERPT</name>
<feature type="compositionally biased region" description="Low complexity" evidence="3">
    <location>
        <begin position="157"/>
        <end position="169"/>
    </location>
</feature>
<gene>
    <name evidence="6" type="primary">LOC113790266</name>
</gene>
<dbReference type="GO" id="GO:0010468">
    <property type="term" value="P:regulation of gene expression"/>
    <property type="evidence" value="ECO:0007669"/>
    <property type="project" value="UniProtKB-ARBA"/>
</dbReference>
<proteinExistence type="predicted"/>
<feature type="compositionally biased region" description="Low complexity" evidence="3">
    <location>
        <begin position="433"/>
        <end position="453"/>
    </location>
</feature>
<dbReference type="OMA" id="AQNINMV"/>
<evidence type="ECO:0000256" key="2">
    <source>
        <dbReference type="PROSITE-ProRule" id="PRU00117"/>
    </source>
</evidence>
<dbReference type="Pfam" id="PF00013">
    <property type="entry name" value="KH_1"/>
    <property type="match status" value="3"/>
</dbReference>
<feature type="compositionally biased region" description="Gly residues" evidence="3">
    <location>
        <begin position="454"/>
        <end position="463"/>
    </location>
</feature>